<comment type="function">
    <text evidence="9">Enables the bacterium to metabolize sucrose as a sole carbon source.</text>
</comment>
<dbReference type="EMBL" id="AIVF01000052">
    <property type="protein sequence ID" value="EOG22782.1"/>
    <property type="molecule type" value="Genomic_DNA"/>
</dbReference>
<dbReference type="UniPathway" id="UPA00238"/>
<gene>
    <name evidence="12" type="ORF">SMG_02717</name>
</gene>
<dbReference type="PANTHER" id="PTHR43101:SF1">
    <property type="entry name" value="BETA-FRUCTOSIDASE"/>
    <property type="match status" value="1"/>
</dbReference>
<dbReference type="InterPro" id="IPR051214">
    <property type="entry name" value="GH32_Enzymes"/>
</dbReference>
<keyword evidence="9" id="KW-0119">Carbohydrate metabolism</keyword>
<dbReference type="GO" id="GO:0004564">
    <property type="term" value="F:beta-fructofuranosidase activity"/>
    <property type="evidence" value="ECO:0007669"/>
    <property type="project" value="UniProtKB-EC"/>
</dbReference>
<evidence type="ECO:0000259" key="11">
    <source>
        <dbReference type="Pfam" id="PF08244"/>
    </source>
</evidence>
<organism evidence="12 13">
    <name type="scientific">Enterococcus faecium EnGen0180</name>
    <dbReference type="NCBI Taxonomy" id="1157475"/>
    <lineage>
        <taxon>Bacteria</taxon>
        <taxon>Bacillati</taxon>
        <taxon>Bacillota</taxon>
        <taxon>Bacilli</taxon>
        <taxon>Lactobacillales</taxon>
        <taxon>Enterococcaceae</taxon>
        <taxon>Enterococcus</taxon>
    </lineage>
</organism>
<comment type="pathway">
    <text evidence="1 9">Glycan biosynthesis; sucrose metabolism.</text>
</comment>
<dbReference type="Proteomes" id="UP000013834">
    <property type="component" value="Unassembled WGS sequence"/>
</dbReference>
<evidence type="ECO:0000256" key="4">
    <source>
        <dbReference type="ARBA" id="ARBA00019623"/>
    </source>
</evidence>
<comment type="caution">
    <text evidence="12">The sequence shown here is derived from an EMBL/GenBank/DDBJ whole genome shotgun (WGS) entry which is preliminary data.</text>
</comment>
<dbReference type="InterPro" id="IPR001362">
    <property type="entry name" value="Glyco_hydro_32"/>
</dbReference>
<evidence type="ECO:0000256" key="8">
    <source>
        <dbReference type="RuleBase" id="RU362110"/>
    </source>
</evidence>
<accession>A0A829F2C6</accession>
<comment type="catalytic activity">
    <reaction evidence="8">
        <text>Hydrolysis of terminal non-reducing beta-D-fructofuranoside residues in beta-D-fructofuranosides.</text>
        <dbReference type="EC" id="3.2.1.26"/>
    </reaction>
</comment>
<protein>
    <recommendedName>
        <fullName evidence="4 8">Sucrose-6-phosphate hydrolase</fullName>
        <ecNumber evidence="3 8">3.2.1.26</ecNumber>
    </recommendedName>
    <alternativeName>
        <fullName evidence="7 9">Invertase</fullName>
    </alternativeName>
</protein>
<dbReference type="SUPFAM" id="SSF49899">
    <property type="entry name" value="Concanavalin A-like lectins/glucanases"/>
    <property type="match status" value="1"/>
</dbReference>
<dbReference type="InterPro" id="IPR013320">
    <property type="entry name" value="ConA-like_dom_sf"/>
</dbReference>
<evidence type="ECO:0000256" key="3">
    <source>
        <dbReference type="ARBA" id="ARBA00012758"/>
    </source>
</evidence>
<dbReference type="InterPro" id="IPR023296">
    <property type="entry name" value="Glyco_hydro_beta-prop_sf"/>
</dbReference>
<dbReference type="InterPro" id="IPR006232">
    <property type="entry name" value="Suc6P_hydrolase"/>
</dbReference>
<comment type="subcellular location">
    <subcellularLocation>
        <location evidence="9">Cytoplasm</location>
    </subcellularLocation>
</comment>
<name>A0A829F2C6_ENTFC</name>
<dbReference type="GO" id="GO:0005737">
    <property type="term" value="C:cytoplasm"/>
    <property type="evidence" value="ECO:0007669"/>
    <property type="project" value="UniProtKB-SubCell"/>
</dbReference>
<dbReference type="CDD" id="cd08996">
    <property type="entry name" value="GH32_FFase"/>
    <property type="match status" value="1"/>
</dbReference>
<dbReference type="Pfam" id="PF08244">
    <property type="entry name" value="Glyco_hydro_32C"/>
    <property type="match status" value="1"/>
</dbReference>
<dbReference type="Gene3D" id="2.60.120.560">
    <property type="entry name" value="Exo-inulinase, domain 1"/>
    <property type="match status" value="1"/>
</dbReference>
<keyword evidence="6 8" id="KW-0326">Glycosidase</keyword>
<feature type="domain" description="Glycosyl hydrolase family 32 C-terminal" evidence="11">
    <location>
        <begin position="327"/>
        <end position="457"/>
    </location>
</feature>
<evidence type="ECO:0000313" key="13">
    <source>
        <dbReference type="Proteomes" id="UP000013834"/>
    </source>
</evidence>
<evidence type="ECO:0000256" key="2">
    <source>
        <dbReference type="ARBA" id="ARBA00009902"/>
    </source>
</evidence>
<keyword evidence="9" id="KW-0963">Cytoplasm</keyword>
<dbReference type="RefSeq" id="WP_002361237.1">
    <property type="nucleotide sequence ID" value="NZ_KB948137.1"/>
</dbReference>
<evidence type="ECO:0000259" key="10">
    <source>
        <dbReference type="Pfam" id="PF00251"/>
    </source>
</evidence>
<dbReference type="EC" id="3.2.1.26" evidence="3 8"/>
<dbReference type="SUPFAM" id="SSF75005">
    <property type="entry name" value="Arabinanase/levansucrase/invertase"/>
    <property type="match status" value="1"/>
</dbReference>
<dbReference type="SMART" id="SM00640">
    <property type="entry name" value="Glyco_32"/>
    <property type="match status" value="1"/>
</dbReference>
<evidence type="ECO:0000313" key="12">
    <source>
        <dbReference type="EMBL" id="EOG22782.1"/>
    </source>
</evidence>
<dbReference type="Gene3D" id="2.115.10.20">
    <property type="entry name" value="Glycosyl hydrolase domain, family 43"/>
    <property type="match status" value="1"/>
</dbReference>
<sequence length="475" mass="54869">MTKRAIELTNTRYRLGYHVSAPSGWINDPNGFCYFDGYYHVFYQHHPYSAEWGPMHWAHARSKDLVHWESLPLALTPGDQEDEGGCFSGSAIEKNGVLYLFYTGHHYYGDNDPDHFWQNQNMAYSTDGIHFTKYEKNPVIAKAPEDNTHHFRDPKVWKHDEKYYMVLGSQEKDGLGRAIVYQSLDLLNWDYIGPISKAKEVLTEGFMWECPDFFELNGKSILLLSPQGIEANGKDYLNLYETGYFIGDYDYETAKFIRGNFYELDKGHDFYATQTTLSPDGRRIVMAWMDMWESPMPEKVDGWAGALTLPRELELIGDRLYMKPVRELEQLRVGSGVETTVNLAGEIIIAQDASFKEALIDVLLTKSKNQEVKFSLKTKDEELINIFYSKDKNECTLTRNGKNDPRYGTIQMCDRLSLRVFIDKSSAEIFINDGELVFTERYYTENQPSMHLSVSEEAFVSSTIYHLKKDAISYE</sequence>
<comment type="similarity">
    <text evidence="2 8">Belongs to the glycosyl hydrolase 32 family.</text>
</comment>
<dbReference type="NCBIfam" id="TIGR01322">
    <property type="entry name" value="scrB_fam"/>
    <property type="match status" value="1"/>
</dbReference>
<evidence type="ECO:0000256" key="1">
    <source>
        <dbReference type="ARBA" id="ARBA00004914"/>
    </source>
</evidence>
<reference evidence="12 13" key="1">
    <citation type="submission" date="2013-02" db="EMBL/GenBank/DDBJ databases">
        <title>The Genome Sequence of Enterococcus faecium VRE_84.</title>
        <authorList>
            <consortium name="The Broad Institute Genome Sequencing Platform"/>
            <consortium name="The Broad Institute Genome Sequencing Center for Infectious Disease"/>
            <person name="Earl A.M."/>
            <person name="Gilmore M.S."/>
            <person name="Lebreton F."/>
            <person name="Hammerum A.M."/>
            <person name="Jensen L.B."/>
            <person name="Guardabassi L."/>
            <person name="Walker B."/>
            <person name="Young S.K."/>
            <person name="Zeng Q."/>
            <person name="Gargeya S."/>
            <person name="Fitzgerald M."/>
            <person name="Haas B."/>
            <person name="Abouelleil A."/>
            <person name="Alvarado L."/>
            <person name="Arachchi H.M."/>
            <person name="Berlin A.M."/>
            <person name="Chapman S.B."/>
            <person name="Dewar J."/>
            <person name="Goldberg J."/>
            <person name="Griggs A."/>
            <person name="Gujja S."/>
            <person name="Hansen M."/>
            <person name="Howarth C."/>
            <person name="Imamovic A."/>
            <person name="Larimer J."/>
            <person name="McCowan C."/>
            <person name="Murphy C."/>
            <person name="Neiman D."/>
            <person name="Pearson M."/>
            <person name="Priest M."/>
            <person name="Roberts A."/>
            <person name="Saif S."/>
            <person name="Shea T."/>
            <person name="Sisk P."/>
            <person name="Sykes S."/>
            <person name="Wortman J."/>
            <person name="Nusbaum C."/>
            <person name="Birren B."/>
        </authorList>
    </citation>
    <scope>NUCLEOTIDE SEQUENCE [LARGE SCALE GENOMIC DNA]</scope>
    <source>
        <strain evidence="12 13">VRE 84</strain>
    </source>
</reference>
<proteinExistence type="inferred from homology"/>
<evidence type="ECO:0000256" key="5">
    <source>
        <dbReference type="ARBA" id="ARBA00022801"/>
    </source>
</evidence>
<feature type="domain" description="Glycosyl hydrolase family 32 N-terminal" evidence="10">
    <location>
        <begin position="18"/>
        <end position="324"/>
    </location>
</feature>
<dbReference type="PANTHER" id="PTHR43101">
    <property type="entry name" value="BETA-FRUCTOSIDASE"/>
    <property type="match status" value="1"/>
</dbReference>
<evidence type="ECO:0000256" key="7">
    <source>
        <dbReference type="ARBA" id="ARBA00033367"/>
    </source>
</evidence>
<dbReference type="Pfam" id="PF00251">
    <property type="entry name" value="Glyco_hydro_32N"/>
    <property type="match status" value="1"/>
</dbReference>
<dbReference type="AlphaFoldDB" id="A0A829F2C6"/>
<dbReference type="InterPro" id="IPR013189">
    <property type="entry name" value="Glyco_hydro_32_C"/>
</dbReference>
<dbReference type="GO" id="GO:0005985">
    <property type="term" value="P:sucrose metabolic process"/>
    <property type="evidence" value="ECO:0007669"/>
    <property type="project" value="UniProtKB-UniPathway"/>
</dbReference>
<dbReference type="InterPro" id="IPR013148">
    <property type="entry name" value="Glyco_hydro_32_N"/>
</dbReference>
<evidence type="ECO:0000256" key="9">
    <source>
        <dbReference type="RuleBase" id="RU365015"/>
    </source>
</evidence>
<evidence type="ECO:0000256" key="6">
    <source>
        <dbReference type="ARBA" id="ARBA00023295"/>
    </source>
</evidence>
<keyword evidence="5 8" id="KW-0378">Hydrolase</keyword>